<dbReference type="OrthoDB" id="5224238at2759"/>
<dbReference type="EMBL" id="SPUK01000003">
    <property type="protein sequence ID" value="TQV98771.1"/>
    <property type="molecule type" value="Genomic_DNA"/>
</dbReference>
<proteinExistence type="predicted"/>
<sequence>MEDDLYAADVPQLSPLSRLPHELLLNVARRLSLADFCALRLVSQQLSGVLRGLLAGEHFAGRPWRDNAARLDGLSRMPECAQKIRVVRVCSRAVYEDEEEMAWGTAEEGDEEEGGEGCPVAPRDPEPKMRPLADDEAARLAAQPEEKRITPLRAELLCEALCRLPRLEELALTWERWPFLSRLEMGLHRELGLFDNGSADDGGGGGEVARLLEYTTSMWQVEMLVDLATDMRPLRALTIRPFALEAMDQASYLPLVSNLFHSLVRLDLLLTQRAQVADPSVLSKLEDLLGAAWVLRELRLDLADEGPGSNDWGVVPSLLPPDFFPRTHLAGLQTLALRHAALRLDGLDAFLRRHGRTLRVLELHDVCGSGFGSGSGSGTTPSAVTVEDVFRTVRDHLPKLTRVELRGTFADDARVTHFREGGSEEGNDGWGPRWQDPVPMEKYLLRQGKLPELLWSETRRW</sequence>
<dbReference type="Proteomes" id="UP000315783">
    <property type="component" value="Unassembled WGS sequence"/>
</dbReference>
<dbReference type="AlphaFoldDB" id="A0A545VAM0"/>
<keyword evidence="4" id="KW-1185">Reference proteome</keyword>
<dbReference type="Pfam" id="PF00646">
    <property type="entry name" value="F-box"/>
    <property type="match status" value="1"/>
</dbReference>
<feature type="compositionally biased region" description="Acidic residues" evidence="1">
    <location>
        <begin position="101"/>
        <end position="115"/>
    </location>
</feature>
<reference evidence="3 4" key="1">
    <citation type="journal article" date="2019" name="Appl. Microbiol. Biotechnol.">
        <title>Genome sequence of Isaria javanica and comparative genome analysis insights into family S53 peptidase evolution in fungal entomopathogens.</title>
        <authorList>
            <person name="Lin R."/>
            <person name="Zhang X."/>
            <person name="Xin B."/>
            <person name="Zou M."/>
            <person name="Gao Y."/>
            <person name="Qin F."/>
            <person name="Hu Q."/>
            <person name="Xie B."/>
            <person name="Cheng X."/>
        </authorList>
    </citation>
    <scope>NUCLEOTIDE SEQUENCE [LARGE SCALE GENOMIC DNA]</scope>
    <source>
        <strain evidence="3 4">IJ1G</strain>
    </source>
</reference>
<comment type="caution">
    <text evidence="3">The sequence shown here is derived from an EMBL/GenBank/DDBJ whole genome shotgun (WGS) entry which is preliminary data.</text>
</comment>
<name>A0A545VAM0_9HYPO</name>
<organism evidence="3 4">
    <name type="scientific">Cordyceps javanica</name>
    <dbReference type="NCBI Taxonomy" id="43265"/>
    <lineage>
        <taxon>Eukaryota</taxon>
        <taxon>Fungi</taxon>
        <taxon>Dikarya</taxon>
        <taxon>Ascomycota</taxon>
        <taxon>Pezizomycotina</taxon>
        <taxon>Sordariomycetes</taxon>
        <taxon>Hypocreomycetidae</taxon>
        <taxon>Hypocreales</taxon>
        <taxon>Cordycipitaceae</taxon>
        <taxon>Cordyceps</taxon>
    </lineage>
</organism>
<dbReference type="InterPro" id="IPR001810">
    <property type="entry name" value="F-box_dom"/>
</dbReference>
<dbReference type="CDD" id="cd09917">
    <property type="entry name" value="F-box_SF"/>
    <property type="match status" value="1"/>
</dbReference>
<dbReference type="PROSITE" id="PS50181">
    <property type="entry name" value="FBOX"/>
    <property type="match status" value="1"/>
</dbReference>
<evidence type="ECO:0000313" key="4">
    <source>
        <dbReference type="Proteomes" id="UP000315783"/>
    </source>
</evidence>
<dbReference type="InterPro" id="IPR036047">
    <property type="entry name" value="F-box-like_dom_sf"/>
</dbReference>
<dbReference type="SUPFAM" id="SSF81383">
    <property type="entry name" value="F-box domain"/>
    <property type="match status" value="1"/>
</dbReference>
<evidence type="ECO:0000313" key="3">
    <source>
        <dbReference type="EMBL" id="TQV98771.1"/>
    </source>
</evidence>
<evidence type="ECO:0000256" key="1">
    <source>
        <dbReference type="SAM" id="MobiDB-lite"/>
    </source>
</evidence>
<evidence type="ECO:0000259" key="2">
    <source>
        <dbReference type="PROSITE" id="PS50181"/>
    </source>
</evidence>
<gene>
    <name evidence="3" type="ORF">IF1G_02851</name>
</gene>
<protein>
    <submittedName>
        <fullName evidence="3">F-boxdomain-containing protein</fullName>
    </submittedName>
</protein>
<feature type="region of interest" description="Disordered" evidence="1">
    <location>
        <begin position="101"/>
        <end position="127"/>
    </location>
</feature>
<feature type="domain" description="F-box" evidence="2">
    <location>
        <begin position="13"/>
        <end position="67"/>
    </location>
</feature>
<accession>A0A545VAM0</accession>